<dbReference type="KEGG" id="add:HUW48_20820"/>
<keyword evidence="2 10" id="KW-0813">Transport</keyword>
<dbReference type="GO" id="GO:0015344">
    <property type="term" value="F:siderophore uptake transmembrane transporter activity"/>
    <property type="evidence" value="ECO:0007669"/>
    <property type="project" value="TreeGrafter"/>
</dbReference>
<feature type="domain" description="TonB-dependent receptor-like beta-barrel" evidence="13">
    <location>
        <begin position="169"/>
        <end position="611"/>
    </location>
</feature>
<dbReference type="InterPro" id="IPR037066">
    <property type="entry name" value="Plug_dom_sf"/>
</dbReference>
<keyword evidence="3 10" id="KW-1134">Transmembrane beta strand</keyword>
<evidence type="ECO:0000256" key="1">
    <source>
        <dbReference type="ARBA" id="ARBA00004571"/>
    </source>
</evidence>
<feature type="chain" id="PRO_5029471256" evidence="12">
    <location>
        <begin position="22"/>
        <end position="638"/>
    </location>
</feature>
<dbReference type="Proteomes" id="UP000514509">
    <property type="component" value="Chromosome"/>
</dbReference>
<dbReference type="PANTHER" id="PTHR30069">
    <property type="entry name" value="TONB-DEPENDENT OUTER MEMBRANE RECEPTOR"/>
    <property type="match status" value="1"/>
</dbReference>
<accession>A0A7L7LBV2</accession>
<dbReference type="EMBL" id="CP055153">
    <property type="protein sequence ID" value="QMU30322.1"/>
    <property type="molecule type" value="Genomic_DNA"/>
</dbReference>
<evidence type="ECO:0000256" key="11">
    <source>
        <dbReference type="RuleBase" id="RU003357"/>
    </source>
</evidence>
<evidence type="ECO:0000256" key="8">
    <source>
        <dbReference type="ARBA" id="ARBA00023170"/>
    </source>
</evidence>
<protein>
    <submittedName>
        <fullName evidence="15">TonB-dependent receptor</fullName>
    </submittedName>
</protein>
<evidence type="ECO:0000256" key="12">
    <source>
        <dbReference type="SAM" id="SignalP"/>
    </source>
</evidence>
<dbReference type="InterPro" id="IPR012910">
    <property type="entry name" value="Plug_dom"/>
</dbReference>
<evidence type="ECO:0000256" key="6">
    <source>
        <dbReference type="ARBA" id="ARBA00023077"/>
    </source>
</evidence>
<proteinExistence type="inferred from homology"/>
<keyword evidence="6 11" id="KW-0798">TonB box</keyword>
<evidence type="ECO:0000313" key="16">
    <source>
        <dbReference type="Proteomes" id="UP000514509"/>
    </source>
</evidence>
<dbReference type="InterPro" id="IPR039426">
    <property type="entry name" value="TonB-dep_rcpt-like"/>
</dbReference>
<dbReference type="InterPro" id="IPR036942">
    <property type="entry name" value="Beta-barrel_TonB_sf"/>
</dbReference>
<dbReference type="RefSeq" id="WP_182412770.1">
    <property type="nucleotide sequence ID" value="NZ_CP055153.1"/>
</dbReference>
<dbReference type="SUPFAM" id="SSF56935">
    <property type="entry name" value="Porins"/>
    <property type="match status" value="1"/>
</dbReference>
<dbReference type="GO" id="GO:0009279">
    <property type="term" value="C:cell outer membrane"/>
    <property type="evidence" value="ECO:0007669"/>
    <property type="project" value="UniProtKB-SubCell"/>
</dbReference>
<evidence type="ECO:0000256" key="2">
    <source>
        <dbReference type="ARBA" id="ARBA00022448"/>
    </source>
</evidence>
<evidence type="ECO:0000256" key="3">
    <source>
        <dbReference type="ARBA" id="ARBA00022452"/>
    </source>
</evidence>
<evidence type="ECO:0000256" key="7">
    <source>
        <dbReference type="ARBA" id="ARBA00023136"/>
    </source>
</evidence>
<dbReference type="Pfam" id="PF07715">
    <property type="entry name" value="Plug"/>
    <property type="match status" value="1"/>
</dbReference>
<reference evidence="15 16" key="1">
    <citation type="submission" date="2020-06" db="EMBL/GenBank/DDBJ databases">
        <authorList>
            <person name="Hwang Y.J."/>
        </authorList>
    </citation>
    <scope>NUCLEOTIDE SEQUENCE [LARGE SCALE GENOMIC DNA]</scope>
    <source>
        <strain evidence="15 16">KUDC8001</strain>
    </source>
</reference>
<feature type="signal peptide" evidence="12">
    <location>
        <begin position="1"/>
        <end position="21"/>
    </location>
</feature>
<dbReference type="PROSITE" id="PS52016">
    <property type="entry name" value="TONB_DEPENDENT_REC_3"/>
    <property type="match status" value="1"/>
</dbReference>
<dbReference type="InterPro" id="IPR000531">
    <property type="entry name" value="Beta-barrel_TonB"/>
</dbReference>
<evidence type="ECO:0000256" key="4">
    <source>
        <dbReference type="ARBA" id="ARBA00022692"/>
    </source>
</evidence>
<feature type="domain" description="TonB-dependent receptor plug" evidence="14">
    <location>
        <begin position="51"/>
        <end position="149"/>
    </location>
</feature>
<evidence type="ECO:0000256" key="10">
    <source>
        <dbReference type="PROSITE-ProRule" id="PRU01360"/>
    </source>
</evidence>
<organism evidence="15 16">
    <name type="scientific">Adhaeribacter radiodurans</name>
    <dbReference type="NCBI Taxonomy" id="2745197"/>
    <lineage>
        <taxon>Bacteria</taxon>
        <taxon>Pseudomonadati</taxon>
        <taxon>Bacteroidota</taxon>
        <taxon>Cytophagia</taxon>
        <taxon>Cytophagales</taxon>
        <taxon>Hymenobacteraceae</taxon>
        <taxon>Adhaeribacter</taxon>
    </lineage>
</organism>
<comment type="subcellular location">
    <subcellularLocation>
        <location evidence="1 10">Cell outer membrane</location>
        <topology evidence="1 10">Multi-pass membrane protein</topology>
    </subcellularLocation>
</comment>
<evidence type="ECO:0000313" key="15">
    <source>
        <dbReference type="EMBL" id="QMU30322.1"/>
    </source>
</evidence>
<gene>
    <name evidence="15" type="ORF">HUW48_20820</name>
</gene>
<keyword evidence="5 12" id="KW-0732">Signal</keyword>
<dbReference type="Gene3D" id="2.170.130.10">
    <property type="entry name" value="TonB-dependent receptor, plug domain"/>
    <property type="match status" value="1"/>
</dbReference>
<keyword evidence="4 10" id="KW-0812">Transmembrane</keyword>
<dbReference type="GO" id="GO:0044718">
    <property type="term" value="P:siderophore transmembrane transport"/>
    <property type="evidence" value="ECO:0007669"/>
    <property type="project" value="TreeGrafter"/>
</dbReference>
<comment type="similarity">
    <text evidence="10 11">Belongs to the TonB-dependent receptor family.</text>
</comment>
<dbReference type="Gene3D" id="2.40.170.20">
    <property type="entry name" value="TonB-dependent receptor, beta-barrel domain"/>
    <property type="match status" value="1"/>
</dbReference>
<keyword evidence="8 15" id="KW-0675">Receptor</keyword>
<reference evidence="15 16" key="2">
    <citation type="submission" date="2020-08" db="EMBL/GenBank/DDBJ databases">
        <title>Adhaeribacter dokdonensis sp. nov., isolated from the rhizosphere of Elymus tsukushiensis, a plant native to the Dokdo Islands, Republic of Korea.</title>
        <authorList>
            <person name="Ghim S.Y."/>
        </authorList>
    </citation>
    <scope>NUCLEOTIDE SEQUENCE [LARGE SCALE GENOMIC DNA]</scope>
    <source>
        <strain evidence="15 16">KUDC8001</strain>
    </source>
</reference>
<evidence type="ECO:0000259" key="13">
    <source>
        <dbReference type="Pfam" id="PF00593"/>
    </source>
</evidence>
<evidence type="ECO:0000259" key="14">
    <source>
        <dbReference type="Pfam" id="PF07715"/>
    </source>
</evidence>
<evidence type="ECO:0000256" key="5">
    <source>
        <dbReference type="ARBA" id="ARBA00022729"/>
    </source>
</evidence>
<keyword evidence="7 10" id="KW-0472">Membrane</keyword>
<name>A0A7L7LBV2_9BACT</name>
<dbReference type="PANTHER" id="PTHR30069:SF29">
    <property type="entry name" value="HEMOGLOBIN AND HEMOGLOBIN-HAPTOGLOBIN-BINDING PROTEIN 1-RELATED"/>
    <property type="match status" value="1"/>
</dbReference>
<keyword evidence="16" id="KW-1185">Reference proteome</keyword>
<evidence type="ECO:0000256" key="9">
    <source>
        <dbReference type="ARBA" id="ARBA00023237"/>
    </source>
</evidence>
<keyword evidence="9 10" id="KW-0998">Cell outer membrane</keyword>
<dbReference type="AlphaFoldDB" id="A0A7L7LBV2"/>
<dbReference type="Pfam" id="PF00593">
    <property type="entry name" value="TonB_dep_Rec_b-barrel"/>
    <property type="match status" value="1"/>
</dbReference>
<sequence length="638" mass="72352">MRLKNLLLLLVFGLLHQVAWAQAIGDTLTGGKLPEVQITARHYLRYTIGSRTTKLDSAYLGVNNATSLADVLQSRTPIYLKNYGNGMLSTISFRGTSASQTAVLWNGFNINLPTLGQTDFSQIPITAIQTVELQHGSGSANFGTGAIGGSILLSSNANWQPGWQFRAQQDAGSFGYNFRQLAGKFSTKKVNLETTFYRKTAQNNFRFKNITQFGAPYQRQENAALDQWGFTTNLYLRLNTRNTVAIRNWYTDNNDQSQPNMVAANTHARLANRNWRLMSEWVNNTNLGQTTIRAAYFADYMLYRDDNTNAETQVNTYQAQAQHSFTLAKKINVDAGTDIQYFTADVDGYGKKVNETRASGFLLLRYDPLSFLHLNLNLRQAWITGFNPPLAPTFGFAFDILEKSKNSLTWKGAVTRGYRVPTLNDRYWPTGNVSLKPENSYNFEAGFLHKYSQTRFTVENEVTAYHMRVENWIQWLPAASTGIWSPENLKKVHTAGIEFSSKANWQFSRGKLTTGVNYNYTSSKQVQNDNNSSEPTGKQLIYVPYHTATTYADFTYKTWLLTANYQFTGTRYTTAENTRSLPAYGLVNLYSGKTFIINKANFQLIGRVNNLTNQVYQNLEYYAMPGRNYQLSVRFTFH</sequence>